<dbReference type="AlphaFoldDB" id="C0DV29"/>
<proteinExistence type="predicted"/>
<evidence type="ECO:0000313" key="1">
    <source>
        <dbReference type="EMBL" id="EEG24137.1"/>
    </source>
</evidence>
<sequence length="40" mass="4741">MASAAGFVWVELKKFQVACWERLPEKYCAACLLRLWPRRL</sequence>
<protein>
    <submittedName>
        <fullName evidence="1">Uncharacterized protein</fullName>
    </submittedName>
</protein>
<dbReference type="Proteomes" id="UP000005837">
    <property type="component" value="Unassembled WGS sequence"/>
</dbReference>
<dbReference type="EMBL" id="ACEA01000019">
    <property type="protein sequence ID" value="EEG24137.1"/>
    <property type="molecule type" value="Genomic_DNA"/>
</dbReference>
<dbReference type="HOGENOM" id="CLU_3288843_0_0_4"/>
<accession>C0DV29</accession>
<name>C0DV29_EIKCO</name>
<evidence type="ECO:0000313" key="2">
    <source>
        <dbReference type="Proteomes" id="UP000005837"/>
    </source>
</evidence>
<comment type="caution">
    <text evidence="1">The sequence shown here is derived from an EMBL/GenBank/DDBJ whole genome shotgun (WGS) entry which is preliminary data.</text>
</comment>
<gene>
    <name evidence="1" type="ORF">EIKCOROL_01218</name>
</gene>
<organism evidence="1 2">
    <name type="scientific">Eikenella corrodens ATCC 23834</name>
    <dbReference type="NCBI Taxonomy" id="546274"/>
    <lineage>
        <taxon>Bacteria</taxon>
        <taxon>Pseudomonadati</taxon>
        <taxon>Pseudomonadota</taxon>
        <taxon>Betaproteobacteria</taxon>
        <taxon>Neisseriales</taxon>
        <taxon>Neisseriaceae</taxon>
        <taxon>Eikenella</taxon>
    </lineage>
</organism>
<reference evidence="1 2" key="1">
    <citation type="submission" date="2009-01" db="EMBL/GenBank/DDBJ databases">
        <authorList>
            <person name="Fulton L."/>
            <person name="Clifton S."/>
            <person name="Chinwalla A.T."/>
            <person name="Mitreva M."/>
            <person name="Sodergren E."/>
            <person name="Weinstock G."/>
            <person name="Clifton S."/>
            <person name="Dooling D.J."/>
            <person name="Fulton B."/>
            <person name="Minx P."/>
            <person name="Pepin K.H."/>
            <person name="Johnson M."/>
            <person name="Bhonagiri V."/>
            <person name="Nash W.E."/>
            <person name="Mardis E.R."/>
            <person name="Wilson R.K."/>
        </authorList>
    </citation>
    <scope>NUCLEOTIDE SEQUENCE [LARGE SCALE GENOMIC DNA]</scope>
    <source>
        <strain evidence="1 2">ATCC 23834</strain>
    </source>
</reference>